<dbReference type="InterPro" id="IPR044925">
    <property type="entry name" value="His-Me_finger_sf"/>
</dbReference>
<keyword evidence="7" id="KW-1185">Reference proteome</keyword>
<dbReference type="RefSeq" id="WP_155171192.1">
    <property type="nucleotide sequence ID" value="NZ_BAAAFL010000049.1"/>
</dbReference>
<reference evidence="6 7" key="1">
    <citation type="submission" date="2019-02" db="EMBL/GenBank/DDBJ databases">
        <authorList>
            <person name="Goldberg S.R."/>
            <person name="Haltli B.A."/>
            <person name="Correa H."/>
            <person name="Russell K.G."/>
        </authorList>
    </citation>
    <scope>NUCLEOTIDE SEQUENCE [LARGE SCALE GENOMIC DNA]</scope>
    <source>
        <strain evidence="6 7">JCM 16186</strain>
    </source>
</reference>
<protein>
    <submittedName>
        <fullName evidence="6">T9SS type A sorting domain-containing protein</fullName>
    </submittedName>
</protein>
<comment type="similarity">
    <text evidence="1">Belongs to the EndA/NucM nuclease family.</text>
</comment>
<gene>
    <name evidence="6" type="ORF">E1163_09415</name>
</gene>
<evidence type="ECO:0000256" key="4">
    <source>
        <dbReference type="SAM" id="SignalP"/>
    </source>
</evidence>
<dbReference type="InterPro" id="IPR026444">
    <property type="entry name" value="Secre_tail"/>
</dbReference>
<dbReference type="EMBL" id="SMLW01000489">
    <property type="protein sequence ID" value="MTI25158.1"/>
    <property type="molecule type" value="Genomic_DNA"/>
</dbReference>
<feature type="chain" id="PRO_5045302424" evidence="4">
    <location>
        <begin position="21"/>
        <end position="634"/>
    </location>
</feature>
<evidence type="ECO:0000256" key="3">
    <source>
        <dbReference type="ARBA" id="ARBA00022801"/>
    </source>
</evidence>
<dbReference type="Gene3D" id="2.60.120.260">
    <property type="entry name" value="Galactose-binding domain-like"/>
    <property type="match status" value="1"/>
</dbReference>
<dbReference type="Pfam" id="PF04231">
    <property type="entry name" value="Endonuclease_1"/>
    <property type="match status" value="1"/>
</dbReference>
<sequence>MKKFYQTVACLFLSFIAFHAADAQVTNGSFENWTGNTPDGWTTVDSGISLSENTTITKEGGSSARITVSTGSQSDTDLRQTINVTSGQNYTFSVWVYHTEGGMRARLYVDGYQNYSDPSIVNQWQQISFSYTPSSSSIEVGLRFYDVSGFDGSEVVYADFFEPTTASGGGGGGTGGCTDVVVTLKTDSYASETSWAIKDGSGTTLHTGNNYSNNTTYTGTFCLESGDYTFTIYDSYGDGICCSYGNGYYTVESEGTTLGSGGSFGSSETVSFTIGSTDPGDGGGGGDPGNYYNSASGLTGYTLKTALHNIIKGHTAQGYSALWTFYNSNELDQYYENDGTILDMYSENPNGNDSYTFTKSNDQCGTYSGEGDCYNREHSFPRSWFGGSVEPMNSDVHHIFATDGYVNGKRSSYPYGEVGSASFTSSNGSKLGSSAAGLGYNGTVFEPIDEFKGDFARAAFYMATRYENVIGSWETNSSYGDAVLDGSSNKVFEDWALNMLIAWHNADPVSAKETARNEAAYTHQGNRNPFVDHPEWVASIWGGGSSLARTGGVEVTYGITTTYSGKHLLVKHGHVNPVNVTIFDASGRQVVDFKCSGDKSPVTNIPVSLMSNSLYIIKVFTADKVMSQKLMIED</sequence>
<dbReference type="InterPro" id="IPR008979">
    <property type="entry name" value="Galactose-bd-like_sf"/>
</dbReference>
<dbReference type="Pfam" id="PF02018">
    <property type="entry name" value="CBM_4_9"/>
    <property type="match status" value="1"/>
</dbReference>
<dbReference type="PANTHER" id="PTHR33607:SF2">
    <property type="entry name" value="ENDONUCLEASE-1"/>
    <property type="match status" value="1"/>
</dbReference>
<evidence type="ECO:0000256" key="1">
    <source>
        <dbReference type="ARBA" id="ARBA00006429"/>
    </source>
</evidence>
<evidence type="ECO:0000313" key="6">
    <source>
        <dbReference type="EMBL" id="MTI25158.1"/>
    </source>
</evidence>
<dbReference type="NCBIfam" id="TIGR04183">
    <property type="entry name" value="Por_Secre_tail"/>
    <property type="match status" value="1"/>
</dbReference>
<organism evidence="6 7">
    <name type="scientific">Fulvivirga kasyanovii</name>
    <dbReference type="NCBI Taxonomy" id="396812"/>
    <lineage>
        <taxon>Bacteria</taxon>
        <taxon>Pseudomonadati</taxon>
        <taxon>Bacteroidota</taxon>
        <taxon>Cytophagia</taxon>
        <taxon>Cytophagales</taxon>
        <taxon>Fulvivirgaceae</taxon>
        <taxon>Fulvivirga</taxon>
    </lineage>
</organism>
<keyword evidence="4" id="KW-0732">Signal</keyword>
<name>A0ABW9RPA5_9BACT</name>
<dbReference type="InterPro" id="IPR007346">
    <property type="entry name" value="Endonuclease-I"/>
</dbReference>
<keyword evidence="2" id="KW-0540">Nuclease</keyword>
<feature type="signal peptide" evidence="4">
    <location>
        <begin position="1"/>
        <end position="20"/>
    </location>
</feature>
<dbReference type="SUPFAM" id="SSF54060">
    <property type="entry name" value="His-Me finger endonucleases"/>
    <property type="match status" value="1"/>
</dbReference>
<accession>A0ABW9RPA5</accession>
<dbReference type="SUPFAM" id="SSF49785">
    <property type="entry name" value="Galactose-binding domain-like"/>
    <property type="match status" value="1"/>
</dbReference>
<evidence type="ECO:0000256" key="2">
    <source>
        <dbReference type="ARBA" id="ARBA00022722"/>
    </source>
</evidence>
<dbReference type="Proteomes" id="UP000798808">
    <property type="component" value="Unassembled WGS sequence"/>
</dbReference>
<evidence type="ECO:0000313" key="7">
    <source>
        <dbReference type="Proteomes" id="UP000798808"/>
    </source>
</evidence>
<comment type="caution">
    <text evidence="6">The sequence shown here is derived from an EMBL/GenBank/DDBJ whole genome shotgun (WGS) entry which is preliminary data.</text>
</comment>
<feature type="domain" description="CBM-cenC" evidence="5">
    <location>
        <begin position="23"/>
        <end position="139"/>
    </location>
</feature>
<evidence type="ECO:0000259" key="5">
    <source>
        <dbReference type="Pfam" id="PF02018"/>
    </source>
</evidence>
<keyword evidence="3" id="KW-0378">Hydrolase</keyword>
<dbReference type="InterPro" id="IPR003305">
    <property type="entry name" value="CenC_carb-bd"/>
</dbReference>
<proteinExistence type="inferred from homology"/>
<dbReference type="PANTHER" id="PTHR33607">
    <property type="entry name" value="ENDONUCLEASE-1"/>
    <property type="match status" value="1"/>
</dbReference>